<comment type="similarity">
    <text evidence="4 7">Belongs to the NanE family.</text>
</comment>
<comment type="caution">
    <text evidence="8">The sequence shown here is derived from an EMBL/GenBank/DDBJ whole genome shotgun (WGS) entry which is preliminary data.</text>
</comment>
<keyword evidence="5 7" id="KW-0413">Isomerase</keyword>
<dbReference type="SUPFAM" id="SSF51366">
    <property type="entry name" value="Ribulose-phoshate binding barrel"/>
    <property type="match status" value="1"/>
</dbReference>
<dbReference type="Gene3D" id="3.20.20.70">
    <property type="entry name" value="Aldolase class I"/>
    <property type="match status" value="1"/>
</dbReference>
<dbReference type="InterPro" id="IPR013785">
    <property type="entry name" value="Aldolase_TIM"/>
</dbReference>
<comment type="catalytic activity">
    <reaction evidence="1 7">
        <text>an N-acyl-D-glucosamine 6-phosphate = an N-acyl-D-mannosamine 6-phosphate</text>
        <dbReference type="Rhea" id="RHEA:23932"/>
        <dbReference type="ChEBI" id="CHEBI:57599"/>
        <dbReference type="ChEBI" id="CHEBI:57666"/>
        <dbReference type="EC" id="5.1.3.9"/>
    </reaction>
</comment>
<dbReference type="Pfam" id="PF04131">
    <property type="entry name" value="NanE"/>
    <property type="match status" value="1"/>
</dbReference>
<dbReference type="InterPro" id="IPR007260">
    <property type="entry name" value="NanE"/>
</dbReference>
<evidence type="ECO:0000256" key="5">
    <source>
        <dbReference type="ARBA" id="ARBA00023235"/>
    </source>
</evidence>
<evidence type="ECO:0000256" key="1">
    <source>
        <dbReference type="ARBA" id="ARBA00000056"/>
    </source>
</evidence>
<dbReference type="PANTHER" id="PTHR36204:SF1">
    <property type="entry name" value="N-ACETYLMANNOSAMINE-6-PHOSPHATE 2-EPIMERASE-RELATED"/>
    <property type="match status" value="1"/>
</dbReference>
<reference evidence="8 9" key="1">
    <citation type="submission" date="2014-12" db="EMBL/GenBank/DDBJ databases">
        <title>Draft genome sequence of Cohnella kolymensis strain B-2846.</title>
        <authorList>
            <person name="Karlyshev A.V."/>
            <person name="Kudryashova E.B."/>
        </authorList>
    </citation>
    <scope>NUCLEOTIDE SEQUENCE [LARGE SCALE GENOMIC DNA]</scope>
    <source>
        <strain evidence="8 9">VKM B-2846</strain>
    </source>
</reference>
<keyword evidence="9" id="KW-1185">Reference proteome</keyword>
<evidence type="ECO:0000256" key="6">
    <source>
        <dbReference type="ARBA" id="ARBA00023277"/>
    </source>
</evidence>
<dbReference type="CDD" id="cd04729">
    <property type="entry name" value="NanE"/>
    <property type="match status" value="1"/>
</dbReference>
<dbReference type="InterPro" id="IPR011060">
    <property type="entry name" value="RibuloseP-bd_barrel"/>
</dbReference>
<dbReference type="RefSeq" id="WP_041061573.1">
    <property type="nucleotide sequence ID" value="NZ_JXAL01000007.1"/>
</dbReference>
<accession>A0ABR5A625</accession>
<dbReference type="PANTHER" id="PTHR36204">
    <property type="entry name" value="N-ACETYLMANNOSAMINE-6-PHOSPHATE 2-EPIMERASE-RELATED"/>
    <property type="match status" value="1"/>
</dbReference>
<evidence type="ECO:0000256" key="4">
    <source>
        <dbReference type="ARBA" id="ARBA00007439"/>
    </source>
</evidence>
<gene>
    <name evidence="7" type="primary">nanE</name>
    <name evidence="8" type="ORF">SD71_07225</name>
</gene>
<evidence type="ECO:0000313" key="8">
    <source>
        <dbReference type="EMBL" id="KIL36540.1"/>
    </source>
</evidence>
<name>A0ABR5A625_9BACL</name>
<evidence type="ECO:0000256" key="2">
    <source>
        <dbReference type="ARBA" id="ARBA00002147"/>
    </source>
</evidence>
<dbReference type="EMBL" id="JXAL01000007">
    <property type="protein sequence ID" value="KIL36540.1"/>
    <property type="molecule type" value="Genomic_DNA"/>
</dbReference>
<dbReference type="Proteomes" id="UP000054526">
    <property type="component" value="Unassembled WGS sequence"/>
</dbReference>
<evidence type="ECO:0000256" key="3">
    <source>
        <dbReference type="ARBA" id="ARBA00005081"/>
    </source>
</evidence>
<sequence length="234" mass="25051">MSEVIHRFKEGMVVSCQALEEEPLFGSENMAAMAMAAEAGGAAGIRANTPQDIAMIKRKCSLPVIGLYKHTYAGSPVYITPTINEVRAVVEAGADLVAVDATKRARPDGITFDELYRAIRKNFPAVPIVADVSTFDEGAAAMELGCDLISTTMSGYTPYSTQAAGPDIELVAQLAKLKRVPVIAEGRIWTAEECLACFDAGAYAVVVGTAITRPQEITKRFVGAISQYIQSRKN</sequence>
<dbReference type="EC" id="5.1.3.9" evidence="7"/>
<comment type="pathway">
    <text evidence="3 7">Amino-sugar metabolism; N-acetylneuraminate degradation; D-fructose 6-phosphate from N-acetylneuraminate: step 3/5.</text>
</comment>
<dbReference type="HAMAP" id="MF_01235">
    <property type="entry name" value="ManNAc6P_epimer"/>
    <property type="match status" value="1"/>
</dbReference>
<proteinExistence type="inferred from homology"/>
<dbReference type="NCBIfam" id="NF002231">
    <property type="entry name" value="PRK01130.1"/>
    <property type="match status" value="1"/>
</dbReference>
<protein>
    <recommendedName>
        <fullName evidence="7">Putative N-acetylmannosamine-6-phosphate 2-epimerase</fullName>
        <ecNumber evidence="7">5.1.3.9</ecNumber>
    </recommendedName>
    <alternativeName>
        <fullName evidence="7">ManNAc-6-P epimerase</fullName>
    </alternativeName>
</protein>
<evidence type="ECO:0000313" key="9">
    <source>
        <dbReference type="Proteomes" id="UP000054526"/>
    </source>
</evidence>
<organism evidence="8 9">
    <name type="scientific">Cohnella kolymensis</name>
    <dbReference type="NCBI Taxonomy" id="1590652"/>
    <lineage>
        <taxon>Bacteria</taxon>
        <taxon>Bacillati</taxon>
        <taxon>Bacillota</taxon>
        <taxon>Bacilli</taxon>
        <taxon>Bacillales</taxon>
        <taxon>Paenibacillaceae</taxon>
        <taxon>Cohnella</taxon>
    </lineage>
</organism>
<evidence type="ECO:0000256" key="7">
    <source>
        <dbReference type="HAMAP-Rule" id="MF_01235"/>
    </source>
</evidence>
<keyword evidence="6 7" id="KW-0119">Carbohydrate metabolism</keyword>
<comment type="function">
    <text evidence="2 7">Converts N-acetylmannosamine-6-phosphate (ManNAc-6-P) to N-acetylglucosamine-6-phosphate (GlcNAc-6-P).</text>
</comment>